<evidence type="ECO:0000313" key="3">
    <source>
        <dbReference type="EMBL" id="KAJ4840791.1"/>
    </source>
</evidence>
<dbReference type="OrthoDB" id="759501at2759"/>
<reference evidence="3" key="1">
    <citation type="submission" date="2022-02" db="EMBL/GenBank/DDBJ databases">
        <authorList>
            <person name="Henning P.M."/>
            <person name="McCubbin A.G."/>
            <person name="Shore J.S."/>
        </authorList>
    </citation>
    <scope>NUCLEOTIDE SEQUENCE</scope>
    <source>
        <strain evidence="3">F60SS</strain>
        <tissue evidence="3">Leaves</tissue>
    </source>
</reference>
<name>A0A9Q0G084_9ROSI</name>
<dbReference type="PANTHER" id="PTHR35489">
    <property type="entry name" value="TITAN9"/>
    <property type="match status" value="1"/>
</dbReference>
<keyword evidence="2" id="KW-0812">Transmembrane</keyword>
<keyword evidence="1" id="KW-0175">Coiled coil</keyword>
<comment type="caution">
    <text evidence="3">The sequence shown here is derived from an EMBL/GenBank/DDBJ whole genome shotgun (WGS) entry which is preliminary data.</text>
</comment>
<sequence>MSTPKHPMERLYAKLYEKYTSAKNQQLSVLDELNKDQEHKFVNYVNRTLFSSACCFISFSLTRMGYHFSLIILVILVAEEMMQTMKNENDRLRDQVTDLRTQVASLRHDFRLPFSYF</sequence>
<keyword evidence="2" id="KW-1133">Transmembrane helix</keyword>
<dbReference type="Proteomes" id="UP001141552">
    <property type="component" value="Unassembled WGS sequence"/>
</dbReference>
<dbReference type="Gene3D" id="1.20.5.170">
    <property type="match status" value="1"/>
</dbReference>
<feature type="transmembrane region" description="Helical" evidence="2">
    <location>
        <begin position="49"/>
        <end position="78"/>
    </location>
</feature>
<dbReference type="GO" id="GO:0003006">
    <property type="term" value="P:developmental process involved in reproduction"/>
    <property type="evidence" value="ECO:0007669"/>
    <property type="project" value="TreeGrafter"/>
</dbReference>
<keyword evidence="4" id="KW-1185">Reference proteome</keyword>
<organism evidence="3 4">
    <name type="scientific">Turnera subulata</name>
    <dbReference type="NCBI Taxonomy" id="218843"/>
    <lineage>
        <taxon>Eukaryota</taxon>
        <taxon>Viridiplantae</taxon>
        <taxon>Streptophyta</taxon>
        <taxon>Embryophyta</taxon>
        <taxon>Tracheophyta</taxon>
        <taxon>Spermatophyta</taxon>
        <taxon>Magnoliopsida</taxon>
        <taxon>eudicotyledons</taxon>
        <taxon>Gunneridae</taxon>
        <taxon>Pentapetalae</taxon>
        <taxon>rosids</taxon>
        <taxon>fabids</taxon>
        <taxon>Malpighiales</taxon>
        <taxon>Passifloraceae</taxon>
        <taxon>Turnera</taxon>
    </lineage>
</organism>
<evidence type="ECO:0000313" key="4">
    <source>
        <dbReference type="Proteomes" id="UP001141552"/>
    </source>
</evidence>
<feature type="coiled-coil region" evidence="1">
    <location>
        <begin position="75"/>
        <end position="109"/>
    </location>
</feature>
<reference evidence="3" key="2">
    <citation type="journal article" date="2023" name="Plants (Basel)">
        <title>Annotation of the Turnera subulata (Passifloraceae) Draft Genome Reveals the S-Locus Evolved after the Divergence of Turneroideae from Passifloroideae in a Stepwise Manner.</title>
        <authorList>
            <person name="Henning P.M."/>
            <person name="Roalson E.H."/>
            <person name="Mir W."/>
            <person name="McCubbin A.G."/>
            <person name="Shore J.S."/>
        </authorList>
    </citation>
    <scope>NUCLEOTIDE SEQUENCE</scope>
    <source>
        <strain evidence="3">F60SS</strain>
    </source>
</reference>
<gene>
    <name evidence="3" type="ORF">Tsubulata_023882</name>
</gene>
<proteinExistence type="predicted"/>
<accession>A0A9Q0G084</accession>
<dbReference type="AlphaFoldDB" id="A0A9Q0G084"/>
<dbReference type="PANTHER" id="PTHR35489:SF2">
    <property type="entry name" value="TITAN9"/>
    <property type="match status" value="1"/>
</dbReference>
<protein>
    <submittedName>
        <fullName evidence="3">Uncharacterized protein</fullName>
    </submittedName>
</protein>
<keyword evidence="2" id="KW-0472">Membrane</keyword>
<dbReference type="EMBL" id="JAKUCV010002949">
    <property type="protein sequence ID" value="KAJ4840791.1"/>
    <property type="molecule type" value="Genomic_DNA"/>
</dbReference>
<evidence type="ECO:0000256" key="2">
    <source>
        <dbReference type="SAM" id="Phobius"/>
    </source>
</evidence>
<evidence type="ECO:0000256" key="1">
    <source>
        <dbReference type="SAM" id="Coils"/>
    </source>
</evidence>